<dbReference type="Pfam" id="PF01128">
    <property type="entry name" value="IspD"/>
    <property type="match status" value="1"/>
</dbReference>
<dbReference type="EMBL" id="JAENIK010000009">
    <property type="protein sequence ID" value="MBK1815796.1"/>
    <property type="molecule type" value="Genomic_DNA"/>
</dbReference>
<dbReference type="InterPro" id="IPR029044">
    <property type="entry name" value="Nucleotide-diphossugar_trans"/>
</dbReference>
<evidence type="ECO:0000256" key="2">
    <source>
        <dbReference type="ARBA" id="ARBA00022695"/>
    </source>
</evidence>
<sequence length="226" mass="24559">MPAPDITRSCSAILVAAGSSRRMGFDKLAVELAGVPVLRRTVEAFLAAESISEVVVVCPEERWRLLDGGDFAKPVRRVDGGENRQDSVVAGLSALSLESNFVAVHDGARPLVSPEDIDACVAEAVEYRAAALARRVTETLKRSDPLDFSTEGVSREQLWFMETPQVFEIRLLVDSYADVASRNLTVTDEVSVMEAVGVRVKLVESRHPNLKITTPADLALAEAILR</sequence>
<keyword evidence="5" id="KW-1185">Reference proteome</keyword>
<dbReference type="FunFam" id="3.90.550.10:FF:000003">
    <property type="entry name" value="2-C-methyl-D-erythritol 4-phosphate cytidylyltransferase"/>
    <property type="match status" value="1"/>
</dbReference>
<comment type="catalytic activity">
    <reaction evidence="3">
        <text>2-C-methyl-D-erythritol 4-phosphate + CTP + H(+) = 4-CDP-2-C-methyl-D-erythritol + diphosphate</text>
        <dbReference type="Rhea" id="RHEA:13429"/>
        <dbReference type="ChEBI" id="CHEBI:15378"/>
        <dbReference type="ChEBI" id="CHEBI:33019"/>
        <dbReference type="ChEBI" id="CHEBI:37563"/>
        <dbReference type="ChEBI" id="CHEBI:57823"/>
        <dbReference type="ChEBI" id="CHEBI:58262"/>
        <dbReference type="EC" id="2.7.7.60"/>
    </reaction>
</comment>
<dbReference type="AlphaFoldDB" id="A0A934VBC7"/>
<dbReference type="InterPro" id="IPR050088">
    <property type="entry name" value="IspD/TarI_cytidylyltransf_bact"/>
</dbReference>
<dbReference type="GO" id="GO:0019288">
    <property type="term" value="P:isopentenyl diphosphate biosynthetic process, methylerythritol 4-phosphate pathway"/>
    <property type="evidence" value="ECO:0007669"/>
    <property type="project" value="UniProtKB-UniRule"/>
</dbReference>
<dbReference type="PANTHER" id="PTHR32125">
    <property type="entry name" value="2-C-METHYL-D-ERYTHRITOL 4-PHOSPHATE CYTIDYLYLTRANSFERASE, CHLOROPLASTIC"/>
    <property type="match status" value="1"/>
</dbReference>
<comment type="caution">
    <text evidence="4">The sequence shown here is derived from an EMBL/GenBank/DDBJ whole genome shotgun (WGS) entry which is preliminary data.</text>
</comment>
<dbReference type="Gene3D" id="3.90.550.10">
    <property type="entry name" value="Spore Coat Polysaccharide Biosynthesis Protein SpsA, Chain A"/>
    <property type="match status" value="1"/>
</dbReference>
<evidence type="ECO:0000313" key="4">
    <source>
        <dbReference type="EMBL" id="MBK1815796.1"/>
    </source>
</evidence>
<evidence type="ECO:0000256" key="1">
    <source>
        <dbReference type="ARBA" id="ARBA00022679"/>
    </source>
</evidence>
<proteinExistence type="inferred from homology"/>
<accession>A0A934VBC7</accession>
<keyword evidence="1 3" id="KW-0808">Transferase</keyword>
<feature type="site" description="Transition state stabilizer" evidence="3">
    <location>
        <position position="27"/>
    </location>
</feature>
<reference evidence="4" key="1">
    <citation type="submission" date="2021-01" db="EMBL/GenBank/DDBJ databases">
        <title>Modified the classification status of verrucomicrobia.</title>
        <authorList>
            <person name="Feng X."/>
        </authorList>
    </citation>
    <scope>NUCLEOTIDE SEQUENCE</scope>
    <source>
        <strain evidence="4">JCM 18052</strain>
    </source>
</reference>
<protein>
    <recommendedName>
        <fullName evidence="3">2-C-methyl-D-erythritol 4-phosphate cytidylyltransferase</fullName>
        <ecNumber evidence="3">2.7.7.60</ecNumber>
    </recommendedName>
    <alternativeName>
        <fullName evidence="3">4-diphosphocytidyl-2C-methyl-D-erythritol synthase</fullName>
    </alternativeName>
    <alternativeName>
        <fullName evidence="3">MEP cytidylyltransferase</fullName>
        <shortName evidence="3">MCT</shortName>
    </alternativeName>
</protein>
<comment type="function">
    <text evidence="3">Catalyzes the formation of 4-diphosphocytidyl-2-C-methyl-D-erythritol from CTP and 2-C-methyl-D-erythritol 4-phosphate (MEP).</text>
</comment>
<evidence type="ECO:0000256" key="3">
    <source>
        <dbReference type="HAMAP-Rule" id="MF_00108"/>
    </source>
</evidence>
<dbReference type="InterPro" id="IPR034683">
    <property type="entry name" value="IspD/TarI"/>
</dbReference>
<keyword evidence="2 3" id="KW-0548">Nucleotidyltransferase</keyword>
<organism evidence="4 5">
    <name type="scientific">Luteolibacter yonseiensis</name>
    <dbReference type="NCBI Taxonomy" id="1144680"/>
    <lineage>
        <taxon>Bacteria</taxon>
        <taxon>Pseudomonadati</taxon>
        <taxon>Verrucomicrobiota</taxon>
        <taxon>Verrucomicrobiia</taxon>
        <taxon>Verrucomicrobiales</taxon>
        <taxon>Verrucomicrobiaceae</taxon>
        <taxon>Luteolibacter</taxon>
    </lineage>
</organism>
<dbReference type="GO" id="GO:0050518">
    <property type="term" value="F:2-C-methyl-D-erythritol 4-phosphate cytidylyltransferase activity"/>
    <property type="evidence" value="ECO:0007669"/>
    <property type="project" value="UniProtKB-UniRule"/>
</dbReference>
<dbReference type="SUPFAM" id="SSF53448">
    <property type="entry name" value="Nucleotide-diphospho-sugar transferases"/>
    <property type="match status" value="1"/>
</dbReference>
<feature type="site" description="Positions MEP for the nucleophilic attack" evidence="3">
    <location>
        <position position="211"/>
    </location>
</feature>
<keyword evidence="3" id="KW-0414">Isoprene biosynthesis</keyword>
<dbReference type="CDD" id="cd02516">
    <property type="entry name" value="CDP-ME_synthetase"/>
    <property type="match status" value="1"/>
</dbReference>
<evidence type="ECO:0000313" key="5">
    <source>
        <dbReference type="Proteomes" id="UP000600139"/>
    </source>
</evidence>
<comment type="pathway">
    <text evidence="3">Isoprenoid biosynthesis; isopentenyl diphosphate biosynthesis via DXP pathway; isopentenyl diphosphate from 1-deoxy-D-xylulose 5-phosphate: step 2/6.</text>
</comment>
<dbReference type="NCBIfam" id="TIGR00453">
    <property type="entry name" value="ispD"/>
    <property type="match status" value="1"/>
</dbReference>
<dbReference type="RefSeq" id="WP_200350752.1">
    <property type="nucleotide sequence ID" value="NZ_BAABHZ010000008.1"/>
</dbReference>
<gene>
    <name evidence="3 4" type="primary">ispD</name>
    <name evidence="4" type="ORF">JIN84_09215</name>
</gene>
<dbReference type="InterPro" id="IPR001228">
    <property type="entry name" value="IspD"/>
</dbReference>
<comment type="similarity">
    <text evidence="3">Belongs to the IspD/TarI cytidylyltransferase family. IspD subfamily.</text>
</comment>
<feature type="site" description="Transition state stabilizer" evidence="3">
    <location>
        <position position="22"/>
    </location>
</feature>
<dbReference type="Proteomes" id="UP000600139">
    <property type="component" value="Unassembled WGS sequence"/>
</dbReference>
<name>A0A934VBC7_9BACT</name>
<dbReference type="EC" id="2.7.7.60" evidence="3"/>
<dbReference type="PANTHER" id="PTHR32125:SF4">
    <property type="entry name" value="2-C-METHYL-D-ERYTHRITOL 4-PHOSPHATE CYTIDYLYLTRANSFERASE, CHLOROPLASTIC"/>
    <property type="match status" value="1"/>
</dbReference>
<dbReference type="HAMAP" id="MF_00108">
    <property type="entry name" value="IspD"/>
    <property type="match status" value="1"/>
</dbReference>
<feature type="site" description="Positions MEP for the nucleophilic attack" evidence="3">
    <location>
        <position position="155"/>
    </location>
</feature>